<name>A0AAV7QKN2_PLEWA</name>
<evidence type="ECO:0000313" key="3">
    <source>
        <dbReference type="Proteomes" id="UP001066276"/>
    </source>
</evidence>
<evidence type="ECO:0000256" key="1">
    <source>
        <dbReference type="SAM" id="MobiDB-lite"/>
    </source>
</evidence>
<reference evidence="2" key="1">
    <citation type="journal article" date="2022" name="bioRxiv">
        <title>Sequencing and chromosome-scale assembly of the giantPleurodeles waltlgenome.</title>
        <authorList>
            <person name="Brown T."/>
            <person name="Elewa A."/>
            <person name="Iarovenko S."/>
            <person name="Subramanian E."/>
            <person name="Araus A.J."/>
            <person name="Petzold A."/>
            <person name="Susuki M."/>
            <person name="Suzuki K.-i.T."/>
            <person name="Hayashi T."/>
            <person name="Toyoda A."/>
            <person name="Oliveira C."/>
            <person name="Osipova E."/>
            <person name="Leigh N.D."/>
            <person name="Simon A."/>
            <person name="Yun M.H."/>
        </authorList>
    </citation>
    <scope>NUCLEOTIDE SEQUENCE</scope>
    <source>
        <strain evidence="2">20211129_DDA</strain>
        <tissue evidence="2">Liver</tissue>
    </source>
</reference>
<accession>A0AAV7QKN2</accession>
<keyword evidence="3" id="KW-1185">Reference proteome</keyword>
<proteinExistence type="predicted"/>
<dbReference type="AlphaFoldDB" id="A0AAV7QKN2"/>
<dbReference type="Proteomes" id="UP001066276">
    <property type="component" value="Chromosome 6"/>
</dbReference>
<comment type="caution">
    <text evidence="2">The sequence shown here is derived from an EMBL/GenBank/DDBJ whole genome shotgun (WGS) entry which is preliminary data.</text>
</comment>
<evidence type="ECO:0000313" key="2">
    <source>
        <dbReference type="EMBL" id="KAJ1141029.1"/>
    </source>
</evidence>
<sequence length="77" mass="8053">MEDGATRSGVPRPIGPSERPESAVSGKGGTRGGRHCLAGPPPELAIPPLSPSPSLLCRRHSMLLEEPRGRTKESALC</sequence>
<feature type="compositionally biased region" description="Pro residues" evidence="1">
    <location>
        <begin position="39"/>
        <end position="51"/>
    </location>
</feature>
<dbReference type="EMBL" id="JANPWB010000010">
    <property type="protein sequence ID" value="KAJ1141029.1"/>
    <property type="molecule type" value="Genomic_DNA"/>
</dbReference>
<organism evidence="2 3">
    <name type="scientific">Pleurodeles waltl</name>
    <name type="common">Iberian ribbed newt</name>
    <dbReference type="NCBI Taxonomy" id="8319"/>
    <lineage>
        <taxon>Eukaryota</taxon>
        <taxon>Metazoa</taxon>
        <taxon>Chordata</taxon>
        <taxon>Craniata</taxon>
        <taxon>Vertebrata</taxon>
        <taxon>Euteleostomi</taxon>
        <taxon>Amphibia</taxon>
        <taxon>Batrachia</taxon>
        <taxon>Caudata</taxon>
        <taxon>Salamandroidea</taxon>
        <taxon>Salamandridae</taxon>
        <taxon>Pleurodelinae</taxon>
        <taxon>Pleurodeles</taxon>
    </lineage>
</organism>
<feature type="region of interest" description="Disordered" evidence="1">
    <location>
        <begin position="1"/>
        <end position="52"/>
    </location>
</feature>
<protein>
    <submittedName>
        <fullName evidence="2">Uncharacterized protein</fullName>
    </submittedName>
</protein>
<gene>
    <name evidence="2" type="ORF">NDU88_007366</name>
</gene>